<dbReference type="PANTHER" id="PTHR45630:SF8">
    <property type="entry name" value="CATION-TRANSPORTING ATPASE"/>
    <property type="match status" value="1"/>
</dbReference>
<dbReference type="GO" id="GO:0140358">
    <property type="term" value="F:P-type transmembrane transporter activity"/>
    <property type="evidence" value="ECO:0007669"/>
    <property type="project" value="InterPro"/>
</dbReference>
<name>A0A168ELK9_9CRUS</name>
<sequence length="118" mass="13052">MTRDEVEANPELIGLLVMRNQLKKETIPAIRILHEAHIRTVMVTGDNLQTAVTVAKDCDMIDRVQRVIQVEATIVPASIHGAQHLQVLYNDPLATPEFIAGTVRCLINKCMAPNSAEI</sequence>
<evidence type="ECO:0000256" key="2">
    <source>
        <dbReference type="ARBA" id="ARBA00022553"/>
    </source>
</evidence>
<reference evidence="8 9" key="1">
    <citation type="submission" date="2016-03" db="EMBL/GenBank/DDBJ databases">
        <title>EvidentialGene: Evidence-directed Construction of Genes on Genomes.</title>
        <authorList>
            <person name="Gilbert D.G."/>
            <person name="Choi J.-H."/>
            <person name="Mockaitis K."/>
            <person name="Colbourne J."/>
            <person name="Pfrender M."/>
        </authorList>
    </citation>
    <scope>NUCLEOTIDE SEQUENCE [LARGE SCALE GENOMIC DNA]</scope>
    <source>
        <strain evidence="8 9">Xinb3</strain>
        <tissue evidence="8">Complete organism</tissue>
    </source>
</reference>
<organism evidence="8 9">
    <name type="scientific">Daphnia magna</name>
    <dbReference type="NCBI Taxonomy" id="35525"/>
    <lineage>
        <taxon>Eukaryota</taxon>
        <taxon>Metazoa</taxon>
        <taxon>Ecdysozoa</taxon>
        <taxon>Arthropoda</taxon>
        <taxon>Crustacea</taxon>
        <taxon>Branchiopoda</taxon>
        <taxon>Diplostraca</taxon>
        <taxon>Cladocera</taxon>
        <taxon>Anomopoda</taxon>
        <taxon>Daphniidae</taxon>
        <taxon>Daphnia</taxon>
    </lineage>
</organism>
<dbReference type="Proteomes" id="UP000076858">
    <property type="component" value="Unassembled WGS sequence"/>
</dbReference>
<dbReference type="EMBL" id="LRGB01011398">
    <property type="protein sequence ID" value="KZS00175.1"/>
    <property type="molecule type" value="Genomic_DNA"/>
</dbReference>
<dbReference type="InterPro" id="IPR023214">
    <property type="entry name" value="HAD_sf"/>
</dbReference>
<evidence type="ECO:0000313" key="8">
    <source>
        <dbReference type="EMBL" id="KZS00175.1"/>
    </source>
</evidence>
<dbReference type="STRING" id="35525.A0A168ELK9"/>
<keyword evidence="5" id="KW-0067">ATP-binding</keyword>
<evidence type="ECO:0000256" key="4">
    <source>
        <dbReference type="ARBA" id="ARBA00022741"/>
    </source>
</evidence>
<evidence type="ECO:0000256" key="7">
    <source>
        <dbReference type="ARBA" id="ARBA00022967"/>
    </source>
</evidence>
<dbReference type="Pfam" id="PF00702">
    <property type="entry name" value="Hydrolase"/>
    <property type="match status" value="1"/>
</dbReference>
<evidence type="ECO:0000256" key="3">
    <source>
        <dbReference type="ARBA" id="ARBA00022723"/>
    </source>
</evidence>
<comment type="subcellular location">
    <subcellularLocation>
        <location evidence="1">Membrane</location>
        <topology evidence="1">Multi-pass membrane protein</topology>
    </subcellularLocation>
</comment>
<keyword evidence="6" id="KW-0460">Magnesium</keyword>
<dbReference type="GO" id="GO:0046872">
    <property type="term" value="F:metal ion binding"/>
    <property type="evidence" value="ECO:0007669"/>
    <property type="project" value="UniProtKB-KW"/>
</dbReference>
<dbReference type="GO" id="GO:0005524">
    <property type="term" value="F:ATP binding"/>
    <property type="evidence" value="ECO:0007669"/>
    <property type="project" value="UniProtKB-KW"/>
</dbReference>
<dbReference type="SUPFAM" id="SSF56784">
    <property type="entry name" value="HAD-like"/>
    <property type="match status" value="1"/>
</dbReference>
<evidence type="ECO:0000256" key="5">
    <source>
        <dbReference type="ARBA" id="ARBA00022840"/>
    </source>
</evidence>
<dbReference type="InterPro" id="IPR006544">
    <property type="entry name" value="P-type_TPase_V"/>
</dbReference>
<accession>A0A168ELK9</accession>
<dbReference type="InterPro" id="IPR036412">
    <property type="entry name" value="HAD-like_sf"/>
</dbReference>
<dbReference type="GO" id="GO:0015203">
    <property type="term" value="F:polyamine transmembrane transporter activity"/>
    <property type="evidence" value="ECO:0007669"/>
    <property type="project" value="TreeGrafter"/>
</dbReference>
<keyword evidence="3" id="KW-0479">Metal-binding</keyword>
<dbReference type="PANTHER" id="PTHR45630">
    <property type="entry name" value="CATION-TRANSPORTING ATPASE-RELATED"/>
    <property type="match status" value="1"/>
</dbReference>
<dbReference type="GO" id="GO:0019829">
    <property type="term" value="F:ATPase-coupled monoatomic cation transmembrane transporter activity"/>
    <property type="evidence" value="ECO:0007669"/>
    <property type="project" value="TreeGrafter"/>
</dbReference>
<protein>
    <submittedName>
        <fullName evidence="8">Cation-transporting ATPase</fullName>
    </submittedName>
</protein>
<evidence type="ECO:0000256" key="6">
    <source>
        <dbReference type="ARBA" id="ARBA00022842"/>
    </source>
</evidence>
<dbReference type="Gene3D" id="3.40.50.1000">
    <property type="entry name" value="HAD superfamily/HAD-like"/>
    <property type="match status" value="1"/>
</dbReference>
<dbReference type="GO" id="GO:0016020">
    <property type="term" value="C:membrane"/>
    <property type="evidence" value="ECO:0007669"/>
    <property type="project" value="UniProtKB-SubCell"/>
</dbReference>
<dbReference type="AlphaFoldDB" id="A0A168ELK9"/>
<gene>
    <name evidence="8" type="ORF">APZ42_003640</name>
</gene>
<proteinExistence type="predicted"/>
<keyword evidence="2" id="KW-0597">Phosphoprotein</keyword>
<evidence type="ECO:0000313" key="9">
    <source>
        <dbReference type="Proteomes" id="UP000076858"/>
    </source>
</evidence>
<comment type="caution">
    <text evidence="8">The sequence shown here is derived from an EMBL/GenBank/DDBJ whole genome shotgun (WGS) entry which is preliminary data.</text>
</comment>
<keyword evidence="9" id="KW-1185">Reference proteome</keyword>
<keyword evidence="7" id="KW-1278">Translocase</keyword>
<keyword evidence="4" id="KW-0547">Nucleotide-binding</keyword>
<evidence type="ECO:0000256" key="1">
    <source>
        <dbReference type="ARBA" id="ARBA00004141"/>
    </source>
</evidence>
<dbReference type="GO" id="GO:0006874">
    <property type="term" value="P:intracellular calcium ion homeostasis"/>
    <property type="evidence" value="ECO:0007669"/>
    <property type="project" value="TreeGrafter"/>
</dbReference>